<comment type="caution">
    <text evidence="6">The sequence shown here is derived from an EMBL/GenBank/DDBJ whole genome shotgun (WGS) entry which is preliminary data.</text>
</comment>
<evidence type="ECO:0000256" key="1">
    <source>
        <dbReference type="ARBA" id="ARBA00004656"/>
    </source>
</evidence>
<name>A0ABQ9J2Q5_9CUCU</name>
<gene>
    <name evidence="6" type="ORF">NQ317_017246</name>
</gene>
<evidence type="ECO:0000256" key="5">
    <source>
        <dbReference type="ARBA" id="ARBA00023228"/>
    </source>
</evidence>
<comment type="subcellular location">
    <subcellularLocation>
        <location evidence="1">Lysosome membrane</location>
    </subcellularLocation>
</comment>
<comment type="similarity">
    <text evidence="2">Belongs to the BORCS7 family.</text>
</comment>
<reference evidence="6" key="1">
    <citation type="journal article" date="2023" name="Insect Mol. Biol.">
        <title>Genome sequencing provides insights into the evolution of gene families encoding plant cell wall-degrading enzymes in longhorned beetles.</title>
        <authorList>
            <person name="Shin N.R."/>
            <person name="Okamura Y."/>
            <person name="Kirsch R."/>
            <person name="Pauchet Y."/>
        </authorList>
    </citation>
    <scope>NUCLEOTIDE SEQUENCE</scope>
    <source>
        <strain evidence="6">MMC_N1</strain>
    </source>
</reference>
<keyword evidence="7" id="KW-1185">Reference proteome</keyword>
<dbReference type="InterPro" id="IPR032143">
    <property type="entry name" value="BORCS7"/>
</dbReference>
<dbReference type="PANTHER" id="PTHR31397:SF1">
    <property type="entry name" value="BLOC-1-RELATED COMPLEX SUBUNIT 7"/>
    <property type="match status" value="1"/>
</dbReference>
<dbReference type="Pfam" id="PF16088">
    <property type="entry name" value="BORCS7"/>
    <property type="match status" value="1"/>
</dbReference>
<dbReference type="EMBL" id="JAPWTJ010001554">
    <property type="protein sequence ID" value="KAJ8970928.1"/>
    <property type="molecule type" value="Genomic_DNA"/>
</dbReference>
<organism evidence="6 7">
    <name type="scientific">Molorchus minor</name>
    <dbReference type="NCBI Taxonomy" id="1323400"/>
    <lineage>
        <taxon>Eukaryota</taxon>
        <taxon>Metazoa</taxon>
        <taxon>Ecdysozoa</taxon>
        <taxon>Arthropoda</taxon>
        <taxon>Hexapoda</taxon>
        <taxon>Insecta</taxon>
        <taxon>Pterygota</taxon>
        <taxon>Neoptera</taxon>
        <taxon>Endopterygota</taxon>
        <taxon>Coleoptera</taxon>
        <taxon>Polyphaga</taxon>
        <taxon>Cucujiformia</taxon>
        <taxon>Chrysomeloidea</taxon>
        <taxon>Cerambycidae</taxon>
        <taxon>Lamiinae</taxon>
        <taxon>Monochamini</taxon>
        <taxon>Molorchus</taxon>
    </lineage>
</organism>
<protein>
    <recommendedName>
        <fullName evidence="3">BLOC-1-related complex subunit 7</fullName>
    </recommendedName>
</protein>
<evidence type="ECO:0000256" key="3">
    <source>
        <dbReference type="ARBA" id="ARBA00022295"/>
    </source>
</evidence>
<evidence type="ECO:0000313" key="6">
    <source>
        <dbReference type="EMBL" id="KAJ8970928.1"/>
    </source>
</evidence>
<keyword evidence="5" id="KW-0458">Lysosome</keyword>
<proteinExistence type="inferred from homology"/>
<evidence type="ECO:0000256" key="2">
    <source>
        <dbReference type="ARBA" id="ARBA00005433"/>
    </source>
</evidence>
<dbReference type="Proteomes" id="UP001162164">
    <property type="component" value="Unassembled WGS sequence"/>
</dbReference>
<evidence type="ECO:0000313" key="7">
    <source>
        <dbReference type="Proteomes" id="UP001162164"/>
    </source>
</evidence>
<dbReference type="PANTHER" id="PTHR31397">
    <property type="entry name" value="BLOC-1-RELATED COMPLEX SUBUNIT 7 BORSC7"/>
    <property type="match status" value="1"/>
</dbReference>
<evidence type="ECO:0000256" key="4">
    <source>
        <dbReference type="ARBA" id="ARBA00023136"/>
    </source>
</evidence>
<accession>A0ABQ9J2Q5</accession>
<keyword evidence="4" id="KW-0472">Membrane</keyword>
<sequence length="112" mass="12662">MATIDMASASSTSARSLFADSKMRLADRVQVNVNNISSLARQITRGSKSSEILMHSARNFAVQEQAMENSENNLKRMQLLCVHLGYQHDSIFKSAQQLEEIKEQVCAMQRYH</sequence>